<name>A0A4R7P0M8_9GAMM</name>
<organism evidence="3 4">
    <name type="scientific">Panacagrimonas perspica</name>
    <dbReference type="NCBI Taxonomy" id="381431"/>
    <lineage>
        <taxon>Bacteria</taxon>
        <taxon>Pseudomonadati</taxon>
        <taxon>Pseudomonadota</taxon>
        <taxon>Gammaproteobacteria</taxon>
        <taxon>Nevskiales</taxon>
        <taxon>Nevskiaceae</taxon>
        <taxon>Panacagrimonas</taxon>
    </lineage>
</organism>
<keyword evidence="4" id="KW-1185">Reference proteome</keyword>
<accession>A0A4R7P0M8</accession>
<evidence type="ECO:0000313" key="4">
    <source>
        <dbReference type="Proteomes" id="UP000295341"/>
    </source>
</evidence>
<reference evidence="3 4" key="1">
    <citation type="submission" date="2019-03" db="EMBL/GenBank/DDBJ databases">
        <title>Genomic Encyclopedia of Type Strains, Phase IV (KMG-IV): sequencing the most valuable type-strain genomes for metagenomic binning, comparative biology and taxonomic classification.</title>
        <authorList>
            <person name="Goeker M."/>
        </authorList>
    </citation>
    <scope>NUCLEOTIDE SEQUENCE [LARGE SCALE GENOMIC DNA]</scope>
    <source>
        <strain evidence="3 4">DSM 26377</strain>
    </source>
</reference>
<evidence type="ECO:0000313" key="3">
    <source>
        <dbReference type="EMBL" id="TDU26400.1"/>
    </source>
</evidence>
<gene>
    <name evidence="3" type="ORF">DFR24_3424</name>
</gene>
<sequence length="298" mass="31091">MSISTSVPLADPAVPLATHAHGSAESLCWSAIIAGALAAAALSLILLVLGSGLGFAAMSPWKQDGATATTLGVSAVLWTILMAAAASAIGGYLAGRLRHRWMDVKPEERFFRDTVHGLLTWALATLLTAALLTSAAAGTAKGTAQVASAALEGAGNAAATLVDDESLADDYFNDALFRSDRASGPADQAEREEVRRIVAFDAIGDEPMTDADRRYVVAVVARQTGLSVPEADVRVTQTMNRAQQTTKELETAAREAADAARKAAAKVSLWLFVSLLVGAFCATYAATVGGRHRNAWPR</sequence>
<keyword evidence="1" id="KW-0175">Coiled coil</keyword>
<keyword evidence="2" id="KW-0812">Transmembrane</keyword>
<feature type="coiled-coil region" evidence="1">
    <location>
        <begin position="235"/>
        <end position="262"/>
    </location>
</feature>
<feature type="transmembrane region" description="Helical" evidence="2">
    <location>
        <begin position="115"/>
        <end position="137"/>
    </location>
</feature>
<dbReference type="Proteomes" id="UP000295341">
    <property type="component" value="Unassembled WGS sequence"/>
</dbReference>
<feature type="transmembrane region" description="Helical" evidence="2">
    <location>
        <begin position="269"/>
        <end position="288"/>
    </location>
</feature>
<proteinExistence type="predicted"/>
<evidence type="ECO:0000256" key="2">
    <source>
        <dbReference type="SAM" id="Phobius"/>
    </source>
</evidence>
<evidence type="ECO:0000256" key="1">
    <source>
        <dbReference type="SAM" id="Coils"/>
    </source>
</evidence>
<dbReference type="EMBL" id="SOBT01000010">
    <property type="protein sequence ID" value="TDU26400.1"/>
    <property type="molecule type" value="Genomic_DNA"/>
</dbReference>
<feature type="transmembrane region" description="Helical" evidence="2">
    <location>
        <begin position="75"/>
        <end position="94"/>
    </location>
</feature>
<keyword evidence="2" id="KW-0472">Membrane</keyword>
<feature type="transmembrane region" description="Helical" evidence="2">
    <location>
        <begin position="27"/>
        <end position="55"/>
    </location>
</feature>
<keyword evidence="2" id="KW-1133">Transmembrane helix</keyword>
<dbReference type="OrthoDB" id="7032238at2"/>
<dbReference type="AlphaFoldDB" id="A0A4R7P0M8"/>
<dbReference type="RefSeq" id="WP_133882620.1">
    <property type="nucleotide sequence ID" value="NZ_MWIN01000019.1"/>
</dbReference>
<comment type="caution">
    <text evidence="3">The sequence shown here is derived from an EMBL/GenBank/DDBJ whole genome shotgun (WGS) entry which is preliminary data.</text>
</comment>
<protein>
    <submittedName>
        <fullName evidence="3">Uncharacterized protein</fullName>
    </submittedName>
</protein>